<dbReference type="AlphaFoldDB" id="A0AAD8PJ43"/>
<proteinExistence type="predicted"/>
<dbReference type="Proteomes" id="UP001230504">
    <property type="component" value="Unassembled WGS sequence"/>
</dbReference>
<sequence length="209" mass="23589">MITRTIERGLKEIRVVDIHPKPTSAQPSLDDPLGGKSSMMKDAIIGPRSGGSLTFRRSSLSRVVHPRDNAPFELGTPDCHDPNYPEYKNHPDIHDANVDEGSRRFCEHDLTRATLTAVDDVKTHPLHAWRWRYKDVASTFLDFKVHWRVNCRTSPGFQDIEYPLGPYGPSCVEIMVENYRKCDNGGIGGSTQAGCLVYTLNAGRRDQYY</sequence>
<dbReference type="GeneID" id="85446011"/>
<dbReference type="RefSeq" id="XP_060406927.1">
    <property type="nucleotide sequence ID" value="XM_060561771.1"/>
</dbReference>
<evidence type="ECO:0000313" key="1">
    <source>
        <dbReference type="EMBL" id="KAK1564079.1"/>
    </source>
</evidence>
<name>A0AAD8PJ43_9PEZI</name>
<reference evidence="1" key="1">
    <citation type="submission" date="2021-06" db="EMBL/GenBank/DDBJ databases">
        <title>Comparative genomics, transcriptomics and evolutionary studies reveal genomic signatures of adaptation to plant cell wall in hemibiotrophic fungi.</title>
        <authorList>
            <consortium name="DOE Joint Genome Institute"/>
            <person name="Baroncelli R."/>
            <person name="Diaz J.F."/>
            <person name="Benocci T."/>
            <person name="Peng M."/>
            <person name="Battaglia E."/>
            <person name="Haridas S."/>
            <person name="Andreopoulos W."/>
            <person name="Labutti K."/>
            <person name="Pangilinan J."/>
            <person name="Floch G.L."/>
            <person name="Makela M.R."/>
            <person name="Henrissat B."/>
            <person name="Grigoriev I.V."/>
            <person name="Crouch J.A."/>
            <person name="De Vries R.P."/>
            <person name="Sukno S.A."/>
            <person name="Thon M.R."/>
        </authorList>
    </citation>
    <scope>NUCLEOTIDE SEQUENCE</scope>
    <source>
        <strain evidence="1">CBS 125086</strain>
    </source>
</reference>
<protein>
    <submittedName>
        <fullName evidence="1">Uncharacterized protein</fullName>
    </submittedName>
</protein>
<evidence type="ECO:0000313" key="2">
    <source>
        <dbReference type="Proteomes" id="UP001230504"/>
    </source>
</evidence>
<dbReference type="EMBL" id="JAHLJV010000215">
    <property type="protein sequence ID" value="KAK1564079.1"/>
    <property type="molecule type" value="Genomic_DNA"/>
</dbReference>
<keyword evidence="2" id="KW-1185">Reference proteome</keyword>
<gene>
    <name evidence="1" type="ORF">LY79DRAFT_595354</name>
</gene>
<comment type="caution">
    <text evidence="1">The sequence shown here is derived from an EMBL/GenBank/DDBJ whole genome shotgun (WGS) entry which is preliminary data.</text>
</comment>
<organism evidence="1 2">
    <name type="scientific">Colletotrichum navitas</name>
    <dbReference type="NCBI Taxonomy" id="681940"/>
    <lineage>
        <taxon>Eukaryota</taxon>
        <taxon>Fungi</taxon>
        <taxon>Dikarya</taxon>
        <taxon>Ascomycota</taxon>
        <taxon>Pezizomycotina</taxon>
        <taxon>Sordariomycetes</taxon>
        <taxon>Hypocreomycetidae</taxon>
        <taxon>Glomerellales</taxon>
        <taxon>Glomerellaceae</taxon>
        <taxon>Colletotrichum</taxon>
        <taxon>Colletotrichum graminicola species complex</taxon>
    </lineage>
</organism>
<accession>A0AAD8PJ43</accession>